<accession>A0A2P5DYR2</accession>
<evidence type="ECO:0000313" key="1">
    <source>
        <dbReference type="EMBL" id="PON78441.1"/>
    </source>
</evidence>
<dbReference type="EMBL" id="JXTB01000009">
    <property type="protein sequence ID" value="PON78441.1"/>
    <property type="molecule type" value="Genomic_DNA"/>
</dbReference>
<dbReference type="AlphaFoldDB" id="A0A2P5DYR2"/>
<name>A0A2P5DYR2_PARAD</name>
<reference evidence="2" key="1">
    <citation type="submission" date="2016-06" db="EMBL/GenBank/DDBJ databases">
        <title>Parallel loss of symbiosis genes in relatives of nitrogen-fixing non-legume Parasponia.</title>
        <authorList>
            <person name="Van Velzen R."/>
            <person name="Holmer R."/>
            <person name="Bu F."/>
            <person name="Rutten L."/>
            <person name="Van Zeijl A."/>
            <person name="Liu W."/>
            <person name="Santuari L."/>
            <person name="Cao Q."/>
            <person name="Sharma T."/>
            <person name="Shen D."/>
            <person name="Roswanjaya Y."/>
            <person name="Wardhani T."/>
            <person name="Kalhor M.S."/>
            <person name="Jansen J."/>
            <person name="Van den Hoogen J."/>
            <person name="Gungor B."/>
            <person name="Hartog M."/>
            <person name="Hontelez J."/>
            <person name="Verver J."/>
            <person name="Yang W.-C."/>
            <person name="Schijlen E."/>
            <person name="Repin R."/>
            <person name="Schilthuizen M."/>
            <person name="Schranz E."/>
            <person name="Heidstra R."/>
            <person name="Miyata K."/>
            <person name="Fedorova E."/>
            <person name="Kohlen W."/>
            <person name="Bisseling T."/>
            <person name="Smit S."/>
            <person name="Geurts R."/>
        </authorList>
    </citation>
    <scope>NUCLEOTIDE SEQUENCE [LARGE SCALE GENOMIC DNA]</scope>
    <source>
        <strain evidence="2">cv. WU1-14</strain>
    </source>
</reference>
<comment type="caution">
    <text evidence="1">The sequence shown here is derived from an EMBL/GenBank/DDBJ whole genome shotgun (WGS) entry which is preliminary data.</text>
</comment>
<gene>
    <name evidence="1" type="ORF">PanWU01x14_020790</name>
</gene>
<sequence>MKRTHNGIETYAFKINAFPNSIIALPQTITALYSVIPWITIKKNHISNTRNSNKSHFHKGNENKTNLLEDMYTNLFPSHVGHKQGLMATGSYKGDHSMVAFPLHSLHM</sequence>
<protein>
    <submittedName>
        <fullName evidence="1">Uncharacterized protein</fullName>
    </submittedName>
</protein>
<organism evidence="1 2">
    <name type="scientific">Parasponia andersonii</name>
    <name type="common">Sponia andersonii</name>
    <dbReference type="NCBI Taxonomy" id="3476"/>
    <lineage>
        <taxon>Eukaryota</taxon>
        <taxon>Viridiplantae</taxon>
        <taxon>Streptophyta</taxon>
        <taxon>Embryophyta</taxon>
        <taxon>Tracheophyta</taxon>
        <taxon>Spermatophyta</taxon>
        <taxon>Magnoliopsida</taxon>
        <taxon>eudicotyledons</taxon>
        <taxon>Gunneridae</taxon>
        <taxon>Pentapetalae</taxon>
        <taxon>rosids</taxon>
        <taxon>fabids</taxon>
        <taxon>Rosales</taxon>
        <taxon>Cannabaceae</taxon>
        <taxon>Parasponia</taxon>
    </lineage>
</organism>
<keyword evidence="2" id="KW-1185">Reference proteome</keyword>
<evidence type="ECO:0000313" key="2">
    <source>
        <dbReference type="Proteomes" id="UP000237105"/>
    </source>
</evidence>
<proteinExistence type="predicted"/>
<dbReference type="Proteomes" id="UP000237105">
    <property type="component" value="Unassembled WGS sequence"/>
</dbReference>